<protein>
    <submittedName>
        <fullName evidence="2">MarR family transcriptional regulator</fullName>
    </submittedName>
</protein>
<dbReference type="InterPro" id="IPR036388">
    <property type="entry name" value="WH-like_DNA-bd_sf"/>
</dbReference>
<dbReference type="EMBL" id="CP045121">
    <property type="protein sequence ID" value="QIN80228.1"/>
    <property type="molecule type" value="Genomic_DNA"/>
</dbReference>
<keyword evidence="3" id="KW-1185">Reference proteome</keyword>
<feature type="domain" description="HTH marR-type" evidence="1">
    <location>
        <begin position="141"/>
        <end position="187"/>
    </location>
</feature>
<reference evidence="2 3" key="1">
    <citation type="submission" date="2019-10" db="EMBL/GenBank/DDBJ databases">
        <title>Rubrobacter sp nov SCSIO 52915 isolated from a deep-sea sediment in the South China Sea.</title>
        <authorList>
            <person name="Chen R.W."/>
        </authorList>
    </citation>
    <scope>NUCLEOTIDE SEQUENCE [LARGE SCALE GENOMIC DNA]</scope>
    <source>
        <strain evidence="2 3">SCSIO 52915</strain>
    </source>
</reference>
<dbReference type="Gene3D" id="1.10.10.10">
    <property type="entry name" value="Winged helix-like DNA-binding domain superfamily/Winged helix DNA-binding domain"/>
    <property type="match status" value="1"/>
</dbReference>
<dbReference type="SUPFAM" id="SSF46785">
    <property type="entry name" value="Winged helix' DNA-binding domain"/>
    <property type="match status" value="1"/>
</dbReference>
<dbReference type="Pfam" id="PF01047">
    <property type="entry name" value="MarR"/>
    <property type="match status" value="1"/>
</dbReference>
<organism evidence="2 3">
    <name type="scientific">Rubrobacter marinus</name>
    <dbReference type="NCBI Taxonomy" id="2653852"/>
    <lineage>
        <taxon>Bacteria</taxon>
        <taxon>Bacillati</taxon>
        <taxon>Actinomycetota</taxon>
        <taxon>Rubrobacteria</taxon>
        <taxon>Rubrobacterales</taxon>
        <taxon>Rubrobacteraceae</taxon>
        <taxon>Rubrobacter</taxon>
    </lineage>
</organism>
<proteinExistence type="predicted"/>
<evidence type="ECO:0000313" key="3">
    <source>
        <dbReference type="Proteomes" id="UP000502706"/>
    </source>
</evidence>
<dbReference type="AlphaFoldDB" id="A0A6G8Q1A7"/>
<dbReference type="KEGG" id="rmar:GBA65_18790"/>
<dbReference type="InterPro" id="IPR036390">
    <property type="entry name" value="WH_DNA-bd_sf"/>
</dbReference>
<evidence type="ECO:0000313" key="2">
    <source>
        <dbReference type="EMBL" id="QIN80228.1"/>
    </source>
</evidence>
<name>A0A6G8Q1A7_9ACTN</name>
<dbReference type="GO" id="GO:0003700">
    <property type="term" value="F:DNA-binding transcription factor activity"/>
    <property type="evidence" value="ECO:0007669"/>
    <property type="project" value="InterPro"/>
</dbReference>
<dbReference type="Proteomes" id="UP000502706">
    <property type="component" value="Chromosome"/>
</dbReference>
<sequence>MSSLKTVRAETLADQRPYAVYDVASGEAGGKLMVTRGTGRRVREALAEVLEGLPVGGVLYVDTRGVELMDYSFADEAVGVLVSRVASGEYGDRRVALVEEDRELLENVEASLRQRSLAMVRVDEVGASPGIVGDVPEHLVETLRAIYEAGSITNADLAAKLGLNHTAMNNRATRLVKLGLIHRTKNTAAPGGRQYSYEGIA</sequence>
<evidence type="ECO:0000259" key="1">
    <source>
        <dbReference type="Pfam" id="PF01047"/>
    </source>
</evidence>
<dbReference type="InterPro" id="IPR000835">
    <property type="entry name" value="HTH_MarR-typ"/>
</dbReference>
<accession>A0A6G8Q1A7</accession>
<gene>
    <name evidence="2" type="ORF">GBA65_18790</name>
</gene>